<feature type="domain" description="PIH1 N-terminal" evidence="3">
    <location>
        <begin position="16"/>
        <end position="173"/>
    </location>
</feature>
<proteinExistence type="inferred from homology"/>
<accession>A0A9J6GXT9</accession>
<dbReference type="PANTHER" id="PTHR22997">
    <property type="entry name" value="PIH1 DOMAIN-CONTAINING PROTEIN 1"/>
    <property type="match status" value="1"/>
</dbReference>
<reference evidence="4 5" key="1">
    <citation type="journal article" date="2020" name="Cell">
        <title>Large-Scale Comparative Analyses of Tick Genomes Elucidate Their Genetic Diversity and Vector Capacities.</title>
        <authorList>
            <consortium name="Tick Genome and Microbiome Consortium (TIGMIC)"/>
            <person name="Jia N."/>
            <person name="Wang J."/>
            <person name="Shi W."/>
            <person name="Du L."/>
            <person name="Sun Y."/>
            <person name="Zhan W."/>
            <person name="Jiang J.F."/>
            <person name="Wang Q."/>
            <person name="Zhang B."/>
            <person name="Ji P."/>
            <person name="Bell-Sakyi L."/>
            <person name="Cui X.M."/>
            <person name="Yuan T.T."/>
            <person name="Jiang B.G."/>
            <person name="Yang W.F."/>
            <person name="Lam T.T."/>
            <person name="Chang Q.C."/>
            <person name="Ding S.J."/>
            <person name="Wang X.J."/>
            <person name="Zhu J.G."/>
            <person name="Ruan X.D."/>
            <person name="Zhao L."/>
            <person name="Wei J.T."/>
            <person name="Ye R.Z."/>
            <person name="Que T.C."/>
            <person name="Du C.H."/>
            <person name="Zhou Y.H."/>
            <person name="Cheng J.X."/>
            <person name="Dai P.F."/>
            <person name="Guo W.B."/>
            <person name="Han X.H."/>
            <person name="Huang E.J."/>
            <person name="Li L.F."/>
            <person name="Wei W."/>
            <person name="Gao Y.C."/>
            <person name="Liu J.Z."/>
            <person name="Shao H.Z."/>
            <person name="Wang X."/>
            <person name="Wang C.C."/>
            <person name="Yang T.C."/>
            <person name="Huo Q.B."/>
            <person name="Li W."/>
            <person name="Chen H.Y."/>
            <person name="Chen S.E."/>
            <person name="Zhou L.G."/>
            <person name="Ni X.B."/>
            <person name="Tian J.H."/>
            <person name="Sheng Y."/>
            <person name="Liu T."/>
            <person name="Pan Y.S."/>
            <person name="Xia L.Y."/>
            <person name="Li J."/>
            <person name="Zhao F."/>
            <person name="Cao W.C."/>
        </authorList>
    </citation>
    <scope>NUCLEOTIDE SEQUENCE [LARGE SCALE GENOMIC DNA]</scope>
    <source>
        <strain evidence="4">HaeL-2018</strain>
    </source>
</reference>
<name>A0A9J6GXT9_HAELO</name>
<protein>
    <recommendedName>
        <fullName evidence="3">PIH1 N-terminal domain-containing protein</fullName>
    </recommendedName>
</protein>
<dbReference type="OrthoDB" id="6492656at2759"/>
<dbReference type="GO" id="GO:0006364">
    <property type="term" value="P:rRNA processing"/>
    <property type="evidence" value="ECO:0007669"/>
    <property type="project" value="TreeGrafter"/>
</dbReference>
<evidence type="ECO:0000256" key="1">
    <source>
        <dbReference type="ARBA" id="ARBA00008511"/>
    </source>
</evidence>
<dbReference type="GO" id="GO:1990904">
    <property type="term" value="C:ribonucleoprotein complex"/>
    <property type="evidence" value="ECO:0007669"/>
    <property type="project" value="TreeGrafter"/>
</dbReference>
<dbReference type="EMBL" id="JABSTR010000010">
    <property type="protein sequence ID" value="KAH9379649.1"/>
    <property type="molecule type" value="Genomic_DNA"/>
</dbReference>
<dbReference type="InterPro" id="IPR050734">
    <property type="entry name" value="PIH1/Kintoun_subfamily"/>
</dbReference>
<dbReference type="AlphaFoldDB" id="A0A9J6GXT9"/>
<dbReference type="VEuPathDB" id="VectorBase:HLOH_040539"/>
<comment type="similarity">
    <text evidence="1">Belongs to the PIH1 family.</text>
</comment>
<organism evidence="4 5">
    <name type="scientific">Haemaphysalis longicornis</name>
    <name type="common">Bush tick</name>
    <dbReference type="NCBI Taxonomy" id="44386"/>
    <lineage>
        <taxon>Eukaryota</taxon>
        <taxon>Metazoa</taxon>
        <taxon>Ecdysozoa</taxon>
        <taxon>Arthropoda</taxon>
        <taxon>Chelicerata</taxon>
        <taxon>Arachnida</taxon>
        <taxon>Acari</taxon>
        <taxon>Parasitiformes</taxon>
        <taxon>Ixodida</taxon>
        <taxon>Ixodoidea</taxon>
        <taxon>Ixodidae</taxon>
        <taxon>Haemaphysalinae</taxon>
        <taxon>Haemaphysalis</taxon>
    </lineage>
</organism>
<dbReference type="GO" id="GO:0000492">
    <property type="term" value="P:box C/D snoRNP assembly"/>
    <property type="evidence" value="ECO:0007669"/>
    <property type="project" value="TreeGrafter"/>
</dbReference>
<comment type="caution">
    <text evidence="4">The sequence shown here is derived from an EMBL/GenBank/DDBJ whole genome shotgun (WGS) entry which is preliminary data.</text>
</comment>
<keyword evidence="5" id="KW-1185">Reference proteome</keyword>
<evidence type="ECO:0000259" key="3">
    <source>
        <dbReference type="Pfam" id="PF08190"/>
    </source>
</evidence>
<dbReference type="GO" id="GO:0097255">
    <property type="term" value="C:R2TP complex"/>
    <property type="evidence" value="ECO:0007669"/>
    <property type="project" value="TreeGrafter"/>
</dbReference>
<dbReference type="OMA" id="CIHEAIN"/>
<dbReference type="Proteomes" id="UP000821853">
    <property type="component" value="Chromosome 8"/>
</dbReference>
<dbReference type="GO" id="GO:0005737">
    <property type="term" value="C:cytoplasm"/>
    <property type="evidence" value="ECO:0007669"/>
    <property type="project" value="TreeGrafter"/>
</dbReference>
<sequence length="182" mass="20481">MNRCSFNEKANEEFRSLVQSLSDESKPERKTKSIKPTPGFCVKLRDTSSGAKLFVNVCHTPELPEPRDIDDAELIHILESEDPTSYRVPLSLGLPHDEVDKGGAPCKVYDVIINDAFFRKISANELFKTFLITVALDGIEDKYGANPDRQNYVVLKNRPYMGTMPDHCIQDRKGPLIAELPT</sequence>
<gene>
    <name evidence="4" type="ORF">HPB48_009397</name>
</gene>
<dbReference type="InterPro" id="IPR012981">
    <property type="entry name" value="PIH1_N"/>
</dbReference>
<dbReference type="PANTHER" id="PTHR22997:SF0">
    <property type="entry name" value="PIH1 DOMAIN-CONTAINING PROTEIN 1"/>
    <property type="match status" value="1"/>
</dbReference>
<evidence type="ECO:0000256" key="2">
    <source>
        <dbReference type="ARBA" id="ARBA00046233"/>
    </source>
</evidence>
<dbReference type="Pfam" id="PF08190">
    <property type="entry name" value="PIH1"/>
    <property type="match status" value="1"/>
</dbReference>
<evidence type="ECO:0000313" key="5">
    <source>
        <dbReference type="Proteomes" id="UP000821853"/>
    </source>
</evidence>
<comment type="function">
    <text evidence="2">Involved in the assembly of C/D box small nucleolar ribonucleoprotein (snoRNP) particles. Recruits the SWI/SNF complex to the core promoter of rRNA genes and enhances pre-rRNA transcription. Mediates interaction of TELO2 with the R2TP complex which is necessary for the stability of MTOR and SMG1. Positively regulates the assembly and activity of the mTORC1 complex.</text>
</comment>
<evidence type="ECO:0000313" key="4">
    <source>
        <dbReference type="EMBL" id="KAH9379649.1"/>
    </source>
</evidence>